<reference evidence="2" key="1">
    <citation type="journal article" date="2019" name="Sci. Rep.">
        <title>Draft genome of Tanacetum cinerariifolium, the natural source of mosquito coil.</title>
        <authorList>
            <person name="Yamashiro T."/>
            <person name="Shiraishi A."/>
            <person name="Satake H."/>
            <person name="Nakayama K."/>
        </authorList>
    </citation>
    <scope>NUCLEOTIDE SEQUENCE</scope>
</reference>
<keyword evidence="1" id="KW-0812">Transmembrane</keyword>
<dbReference type="AlphaFoldDB" id="A0A6L2KHE1"/>
<feature type="transmembrane region" description="Helical" evidence="1">
    <location>
        <begin position="73"/>
        <end position="100"/>
    </location>
</feature>
<accession>A0A6L2KHE1</accession>
<sequence length="206" mass="22705">MPDRNGTVLSGSVFGPPVLHGIIIGFLVGPNWTETESNKNPGPRTGPKYVPSGPVSDPGFSFVAITLFDATDLFIAAVFGVWCWWSVGDVGVCWLGLITLDRMQMISIMKEEVIDSFVMGFRCFPSRICGLRFDVLSQYLLLPLHRFGGDEDFIDFVTLEHDGRKHPISWRGTTTKVVLAAITGSHTLSYSSALANLSWTIICAYR</sequence>
<keyword evidence="1" id="KW-0472">Membrane</keyword>
<protein>
    <submittedName>
        <fullName evidence="2">Uncharacterized protein</fullName>
    </submittedName>
</protein>
<name>A0A6L2KHE1_TANCI</name>
<proteinExistence type="predicted"/>
<feature type="transmembrane region" description="Helical" evidence="1">
    <location>
        <begin position="7"/>
        <end position="28"/>
    </location>
</feature>
<comment type="caution">
    <text evidence="2">The sequence shown here is derived from an EMBL/GenBank/DDBJ whole genome shotgun (WGS) entry which is preliminary data.</text>
</comment>
<keyword evidence="1" id="KW-1133">Transmembrane helix</keyword>
<evidence type="ECO:0000313" key="2">
    <source>
        <dbReference type="EMBL" id="GEU47385.1"/>
    </source>
</evidence>
<gene>
    <name evidence="2" type="ORF">Tci_019363</name>
</gene>
<organism evidence="2">
    <name type="scientific">Tanacetum cinerariifolium</name>
    <name type="common">Dalmatian daisy</name>
    <name type="synonym">Chrysanthemum cinerariifolium</name>
    <dbReference type="NCBI Taxonomy" id="118510"/>
    <lineage>
        <taxon>Eukaryota</taxon>
        <taxon>Viridiplantae</taxon>
        <taxon>Streptophyta</taxon>
        <taxon>Embryophyta</taxon>
        <taxon>Tracheophyta</taxon>
        <taxon>Spermatophyta</taxon>
        <taxon>Magnoliopsida</taxon>
        <taxon>eudicotyledons</taxon>
        <taxon>Gunneridae</taxon>
        <taxon>Pentapetalae</taxon>
        <taxon>asterids</taxon>
        <taxon>campanulids</taxon>
        <taxon>Asterales</taxon>
        <taxon>Asteraceae</taxon>
        <taxon>Asteroideae</taxon>
        <taxon>Anthemideae</taxon>
        <taxon>Anthemidinae</taxon>
        <taxon>Tanacetum</taxon>
    </lineage>
</organism>
<dbReference type="EMBL" id="BKCJ010002264">
    <property type="protein sequence ID" value="GEU47385.1"/>
    <property type="molecule type" value="Genomic_DNA"/>
</dbReference>
<evidence type="ECO:0000256" key="1">
    <source>
        <dbReference type="SAM" id="Phobius"/>
    </source>
</evidence>